<name>A0A1G1SRR1_9BACT</name>
<accession>A0A1G1SRR1</accession>
<keyword evidence="2" id="KW-1185">Reference proteome</keyword>
<evidence type="ECO:0000313" key="2">
    <source>
        <dbReference type="Proteomes" id="UP000177791"/>
    </source>
</evidence>
<reference evidence="1 2" key="1">
    <citation type="submission" date="2016-08" db="EMBL/GenBank/DDBJ databases">
        <title>Hymenobacter coccineus sp. nov., Hymenobacter lapidarius sp. nov. and Hymenobacter glacialis sp. nov., isolated from Antarctic soil.</title>
        <authorList>
            <person name="Sedlacek I."/>
            <person name="Kralova S."/>
            <person name="Kyrova K."/>
            <person name="Maslanova I."/>
            <person name="Stankova E."/>
            <person name="Vrbovska V."/>
            <person name="Nemec M."/>
            <person name="Bartak M."/>
            <person name="Svec P."/>
            <person name="Busse H.-J."/>
            <person name="Pantucek R."/>
        </authorList>
    </citation>
    <scope>NUCLEOTIDE SEQUENCE [LARGE SCALE GENOMIC DNA]</scope>
    <source>
        <strain evidence="1 2">CCM 8648</strain>
    </source>
</reference>
<organism evidence="1 2">
    <name type="scientific">Hymenobacter glacialis</name>
    <dbReference type="NCBI Taxonomy" id="1908236"/>
    <lineage>
        <taxon>Bacteria</taxon>
        <taxon>Pseudomonadati</taxon>
        <taxon>Bacteroidota</taxon>
        <taxon>Cytophagia</taxon>
        <taxon>Cytophagales</taxon>
        <taxon>Hymenobacteraceae</taxon>
        <taxon>Hymenobacter</taxon>
    </lineage>
</organism>
<dbReference type="AlphaFoldDB" id="A0A1G1SRR1"/>
<protein>
    <submittedName>
        <fullName evidence="1">Uncharacterized protein</fullName>
    </submittedName>
</protein>
<comment type="caution">
    <text evidence="1">The sequence shown here is derived from an EMBL/GenBank/DDBJ whole genome shotgun (WGS) entry which is preliminary data.</text>
</comment>
<dbReference type="EMBL" id="MDZC01000123">
    <property type="protein sequence ID" value="OGX81320.1"/>
    <property type="molecule type" value="Genomic_DNA"/>
</dbReference>
<sequence length="72" mass="7519">MNDPEIRALLYPLLTGGVYVDELPTRPASSAGWTAAALPPAAPEMGATVALAQKRLQRAMRSCKPNGSGLTP</sequence>
<dbReference type="Proteomes" id="UP000177791">
    <property type="component" value="Unassembled WGS sequence"/>
</dbReference>
<proteinExistence type="predicted"/>
<evidence type="ECO:0000313" key="1">
    <source>
        <dbReference type="EMBL" id="OGX81320.1"/>
    </source>
</evidence>
<gene>
    <name evidence="1" type="ORF">BEN48_06955</name>
</gene>
<dbReference type="RefSeq" id="WP_070736397.1">
    <property type="nucleotide sequence ID" value="NZ_MDZC01000123.1"/>
</dbReference>